<feature type="compositionally biased region" description="Low complexity" evidence="1">
    <location>
        <begin position="105"/>
        <end position="127"/>
    </location>
</feature>
<reference evidence="2 3" key="1">
    <citation type="journal article" date="2014" name="PLoS Genet.">
        <title>Analysis of the Phlebiopsis gigantea genome, transcriptome and secretome provides insight into its pioneer colonization strategies of wood.</title>
        <authorList>
            <person name="Hori C."/>
            <person name="Ishida T."/>
            <person name="Igarashi K."/>
            <person name="Samejima M."/>
            <person name="Suzuki H."/>
            <person name="Master E."/>
            <person name="Ferreira P."/>
            <person name="Ruiz-Duenas F.J."/>
            <person name="Held B."/>
            <person name="Canessa P."/>
            <person name="Larrondo L.F."/>
            <person name="Schmoll M."/>
            <person name="Druzhinina I.S."/>
            <person name="Kubicek C.P."/>
            <person name="Gaskell J.A."/>
            <person name="Kersten P."/>
            <person name="St John F."/>
            <person name="Glasner J."/>
            <person name="Sabat G."/>
            <person name="Splinter BonDurant S."/>
            <person name="Syed K."/>
            <person name="Yadav J."/>
            <person name="Mgbeahuruike A.C."/>
            <person name="Kovalchuk A."/>
            <person name="Asiegbu F.O."/>
            <person name="Lackner G."/>
            <person name="Hoffmeister D."/>
            <person name="Rencoret J."/>
            <person name="Gutierrez A."/>
            <person name="Sun H."/>
            <person name="Lindquist E."/>
            <person name="Barry K."/>
            <person name="Riley R."/>
            <person name="Grigoriev I.V."/>
            <person name="Henrissat B."/>
            <person name="Kues U."/>
            <person name="Berka R.M."/>
            <person name="Martinez A.T."/>
            <person name="Covert S.F."/>
            <person name="Blanchette R.A."/>
            <person name="Cullen D."/>
        </authorList>
    </citation>
    <scope>NUCLEOTIDE SEQUENCE [LARGE SCALE GENOMIC DNA]</scope>
    <source>
        <strain evidence="2 3">11061_1 CR5-6</strain>
    </source>
</reference>
<dbReference type="OrthoDB" id="10682360at2759"/>
<feature type="region of interest" description="Disordered" evidence="1">
    <location>
        <begin position="330"/>
        <end position="362"/>
    </location>
</feature>
<dbReference type="Proteomes" id="UP000053257">
    <property type="component" value="Unassembled WGS sequence"/>
</dbReference>
<gene>
    <name evidence="2" type="ORF">PHLGIDRAFT_178064</name>
</gene>
<dbReference type="EMBL" id="KN840560">
    <property type="protein sequence ID" value="KIP04847.1"/>
    <property type="molecule type" value="Genomic_DNA"/>
</dbReference>
<evidence type="ECO:0000313" key="2">
    <source>
        <dbReference type="EMBL" id="KIP04847.1"/>
    </source>
</evidence>
<evidence type="ECO:0000256" key="1">
    <source>
        <dbReference type="SAM" id="MobiDB-lite"/>
    </source>
</evidence>
<feature type="compositionally biased region" description="Polar residues" evidence="1">
    <location>
        <begin position="74"/>
        <end position="85"/>
    </location>
</feature>
<keyword evidence="3" id="KW-1185">Reference proteome</keyword>
<sequence length="362" mass="38621">MLFEDADTPPEPFMLPGLDTPIVPSLNPSLLPPPGALPSKGRNRSRSAASSGEPDEDVLTAKQPTFQFPPRSATPRTTRKLTLTDDSYDEDGFSASERHPPLGPGIPSGRSPSRQSSRQPSPLSSPLFMSTSLDDDVQDVVVPPVENSPAPQKDGPPPIVFSASSPDTPNAPPARPILNRGRSQSSAVDSPPGSTADRDWSFPSPSTFQFPPPGFSQLSTPPLASPITWTHNRVSPTHSSVSTISTVSRTSHQFTHSLDASVVPRRSQGFGSMPTPPPVTRSRSAAPFGEPGLYATPSHDPETVMLQSVPKKPSMTRLASLPVMETIQTPTKPFTFGRPERSGSVDTAPPLPGLRDVLRVMQ</sequence>
<feature type="region of interest" description="Disordered" evidence="1">
    <location>
        <begin position="1"/>
        <end position="223"/>
    </location>
</feature>
<proteinExistence type="predicted"/>
<accession>A0A0C3S473</accession>
<dbReference type="HOGENOM" id="CLU_765278_0_0_1"/>
<feature type="region of interest" description="Disordered" evidence="1">
    <location>
        <begin position="265"/>
        <end position="288"/>
    </location>
</feature>
<evidence type="ECO:0000313" key="3">
    <source>
        <dbReference type="Proteomes" id="UP000053257"/>
    </source>
</evidence>
<name>A0A0C3S473_PHLG1</name>
<dbReference type="AlphaFoldDB" id="A0A0C3S473"/>
<organism evidence="2 3">
    <name type="scientific">Phlebiopsis gigantea (strain 11061_1 CR5-6)</name>
    <name type="common">White-rot fungus</name>
    <name type="synonym">Peniophora gigantea</name>
    <dbReference type="NCBI Taxonomy" id="745531"/>
    <lineage>
        <taxon>Eukaryota</taxon>
        <taxon>Fungi</taxon>
        <taxon>Dikarya</taxon>
        <taxon>Basidiomycota</taxon>
        <taxon>Agaricomycotina</taxon>
        <taxon>Agaricomycetes</taxon>
        <taxon>Polyporales</taxon>
        <taxon>Phanerochaetaceae</taxon>
        <taxon>Phlebiopsis</taxon>
    </lineage>
</organism>
<protein>
    <submittedName>
        <fullName evidence="2">Uncharacterized protein</fullName>
    </submittedName>
</protein>